<dbReference type="RefSeq" id="WP_091140084.1">
    <property type="nucleotide sequence ID" value="NZ_FMVF01000002.1"/>
</dbReference>
<keyword evidence="7" id="KW-0645">Protease</keyword>
<feature type="domain" description="Aminopeptidase N-like N-terminal" evidence="14">
    <location>
        <begin position="30"/>
        <end position="198"/>
    </location>
</feature>
<keyword evidence="10" id="KW-0862">Zinc</keyword>
<feature type="chain" id="PRO_5011505875" description="Aminopeptidase N" evidence="12">
    <location>
        <begin position="17"/>
        <end position="697"/>
    </location>
</feature>
<evidence type="ECO:0000256" key="7">
    <source>
        <dbReference type="ARBA" id="ARBA00022670"/>
    </source>
</evidence>
<dbReference type="InterPro" id="IPR050344">
    <property type="entry name" value="Peptidase_M1_aminopeptidases"/>
</dbReference>
<dbReference type="PANTHER" id="PTHR11533:SF174">
    <property type="entry name" value="PUROMYCIN-SENSITIVE AMINOPEPTIDASE-RELATED"/>
    <property type="match status" value="1"/>
</dbReference>
<dbReference type="GO" id="GO:0042277">
    <property type="term" value="F:peptide binding"/>
    <property type="evidence" value="ECO:0007669"/>
    <property type="project" value="TreeGrafter"/>
</dbReference>
<keyword evidence="8" id="KW-0479">Metal-binding</keyword>
<dbReference type="AlphaFoldDB" id="A0A1G5ARG9"/>
<dbReference type="Proteomes" id="UP000199354">
    <property type="component" value="Unassembled WGS sequence"/>
</dbReference>
<gene>
    <name evidence="15" type="ORF">SAMN02927903_00123</name>
</gene>
<dbReference type="InterPro" id="IPR027268">
    <property type="entry name" value="Peptidase_M4/M1_CTD_sf"/>
</dbReference>
<dbReference type="GO" id="GO:0006508">
    <property type="term" value="P:proteolysis"/>
    <property type="evidence" value="ECO:0007669"/>
    <property type="project" value="UniProtKB-KW"/>
</dbReference>
<accession>A0A1G5ARG9</accession>
<protein>
    <recommendedName>
        <fullName evidence="5">Aminopeptidase N</fullName>
        <ecNumber evidence="4">3.4.11.2</ecNumber>
    </recommendedName>
</protein>
<evidence type="ECO:0000256" key="8">
    <source>
        <dbReference type="ARBA" id="ARBA00022723"/>
    </source>
</evidence>
<dbReference type="InterPro" id="IPR042097">
    <property type="entry name" value="Aminopeptidase_N-like_N_sf"/>
</dbReference>
<evidence type="ECO:0000256" key="9">
    <source>
        <dbReference type="ARBA" id="ARBA00022801"/>
    </source>
</evidence>
<keyword evidence="6 15" id="KW-0031">Aminopeptidase</keyword>
<dbReference type="GO" id="GO:0016285">
    <property type="term" value="F:alanyl aminopeptidase activity"/>
    <property type="evidence" value="ECO:0007669"/>
    <property type="project" value="UniProtKB-EC"/>
</dbReference>
<evidence type="ECO:0000259" key="13">
    <source>
        <dbReference type="Pfam" id="PF01433"/>
    </source>
</evidence>
<dbReference type="PRINTS" id="PR00756">
    <property type="entry name" value="ALADIPTASE"/>
</dbReference>
<dbReference type="Gene3D" id="1.10.390.10">
    <property type="entry name" value="Neutral Protease Domain 2"/>
    <property type="match status" value="1"/>
</dbReference>
<evidence type="ECO:0000313" key="15">
    <source>
        <dbReference type="EMBL" id="SCX80472.1"/>
    </source>
</evidence>
<name>A0A1G5ARG9_9FLAO</name>
<dbReference type="CDD" id="cd09603">
    <property type="entry name" value="M1_APN_like"/>
    <property type="match status" value="1"/>
</dbReference>
<evidence type="ECO:0000259" key="14">
    <source>
        <dbReference type="Pfam" id="PF17900"/>
    </source>
</evidence>
<keyword evidence="9" id="KW-0378">Hydrolase</keyword>
<evidence type="ECO:0000256" key="10">
    <source>
        <dbReference type="ARBA" id="ARBA00022833"/>
    </source>
</evidence>
<dbReference type="InterPro" id="IPR001930">
    <property type="entry name" value="Peptidase_M1"/>
</dbReference>
<comment type="catalytic activity">
    <reaction evidence="1">
        <text>Release of an N-terminal amino acid, Xaa-|-Yaa- from a peptide, amide or arylamide. Xaa is preferably Ala, but may be most amino acids including Pro (slow action). When a terminal hydrophobic residue is followed by a prolyl residue, the two may be released as an intact Xaa-Pro dipeptide.</text>
        <dbReference type="EC" id="3.4.11.2"/>
    </reaction>
</comment>
<dbReference type="GO" id="GO:0005615">
    <property type="term" value="C:extracellular space"/>
    <property type="evidence" value="ECO:0007669"/>
    <property type="project" value="TreeGrafter"/>
</dbReference>
<evidence type="ECO:0000256" key="5">
    <source>
        <dbReference type="ARBA" id="ARBA00015611"/>
    </source>
</evidence>
<proteinExistence type="inferred from homology"/>
<dbReference type="SUPFAM" id="SSF63737">
    <property type="entry name" value="Leukotriene A4 hydrolase N-terminal domain"/>
    <property type="match status" value="1"/>
</dbReference>
<dbReference type="STRING" id="490189.SAMN02927903_00123"/>
<evidence type="ECO:0000256" key="2">
    <source>
        <dbReference type="ARBA" id="ARBA00001947"/>
    </source>
</evidence>
<dbReference type="GO" id="GO:0070006">
    <property type="term" value="F:metalloaminopeptidase activity"/>
    <property type="evidence" value="ECO:0007669"/>
    <property type="project" value="TreeGrafter"/>
</dbReference>
<comment type="cofactor">
    <cofactor evidence="2">
        <name>Zn(2+)</name>
        <dbReference type="ChEBI" id="CHEBI:29105"/>
    </cofactor>
</comment>
<keyword evidence="12" id="KW-0732">Signal</keyword>
<feature type="domain" description="Peptidase M1 membrane alanine aminopeptidase" evidence="13">
    <location>
        <begin position="238"/>
        <end position="436"/>
    </location>
</feature>
<evidence type="ECO:0000256" key="6">
    <source>
        <dbReference type="ARBA" id="ARBA00022438"/>
    </source>
</evidence>
<dbReference type="GO" id="GO:0005737">
    <property type="term" value="C:cytoplasm"/>
    <property type="evidence" value="ECO:0007669"/>
    <property type="project" value="TreeGrafter"/>
</dbReference>
<dbReference type="PANTHER" id="PTHR11533">
    <property type="entry name" value="PROTEASE M1 ZINC METALLOPROTEASE"/>
    <property type="match status" value="1"/>
</dbReference>
<evidence type="ECO:0000256" key="4">
    <source>
        <dbReference type="ARBA" id="ARBA00012564"/>
    </source>
</evidence>
<evidence type="ECO:0000256" key="11">
    <source>
        <dbReference type="ARBA" id="ARBA00023049"/>
    </source>
</evidence>
<dbReference type="GO" id="GO:0016020">
    <property type="term" value="C:membrane"/>
    <property type="evidence" value="ECO:0007669"/>
    <property type="project" value="TreeGrafter"/>
</dbReference>
<dbReference type="Pfam" id="PF17900">
    <property type="entry name" value="Peptidase_M1_N"/>
    <property type="match status" value="1"/>
</dbReference>
<evidence type="ECO:0000256" key="3">
    <source>
        <dbReference type="ARBA" id="ARBA00010136"/>
    </source>
</evidence>
<evidence type="ECO:0000256" key="12">
    <source>
        <dbReference type="SAM" id="SignalP"/>
    </source>
</evidence>
<evidence type="ECO:0000313" key="16">
    <source>
        <dbReference type="Proteomes" id="UP000199354"/>
    </source>
</evidence>
<evidence type="ECO:0000256" key="1">
    <source>
        <dbReference type="ARBA" id="ARBA00000098"/>
    </source>
</evidence>
<dbReference type="EMBL" id="FMVF01000002">
    <property type="protein sequence ID" value="SCX80472.1"/>
    <property type="molecule type" value="Genomic_DNA"/>
</dbReference>
<organism evidence="15 16">
    <name type="scientific">Flavobacterium caeni</name>
    <dbReference type="NCBI Taxonomy" id="490189"/>
    <lineage>
        <taxon>Bacteria</taxon>
        <taxon>Pseudomonadati</taxon>
        <taxon>Bacteroidota</taxon>
        <taxon>Flavobacteriia</taxon>
        <taxon>Flavobacteriales</taxon>
        <taxon>Flavobacteriaceae</taxon>
        <taxon>Flavobacterium</taxon>
    </lineage>
</organism>
<sequence>MRFALLFLLLPTALLAQKPRVDFKTIFAAIEINPVKRNVAGTGSYTFDVIDKKIDTIRIDAQKMEFTQVRINGRDVKFKNNQKQLLLYDGFKKGENTLTFHYEAFPTQTMYFVNWDFTADVLNPEELSGQIWTQGQGKYTSHWLPSFDDVNEKAVFNLDITFQKSFEVVANGQLVSRNPSGDNFVWQYRMKDPMSSYLVAIAIGHYEKKMTHSTSGIPLYFYYEDEDKRRYEPTYRYSKEVFDFLEEEIGYPYPWEVYRQVPVRDFLYAGMENTSATIFSRDLVVDSIAYNDRNYLNVNAHELAHQWFGDLVTATSGKDHWLQEGFATYYALLAERKVLGDDDFYWQLLKTAQQLKAAAKTDSVPLWNPKASSLTFYQKGAWALHAIRHRIGREKFNKAVKNYLEKYAFKNVTTDDFLAEVTAVAKFDTDAFKKTWLEAPGFPLAEAEAMLVDESALAKQYVQLRDHKLSPEKDRDEMLKLIRGRVHYPIKELLLYQLLEQPFEVKQPMLSAALKTGDWRVRQAVASTVETIPEGFRAEYETLLNDKSYETQEIALFNLWRIFPDERKRYLELSKNWVGFQDKNLRLLHLSLAYATTEDKAEKFSMYRELLAYTGTNYDSGMQQNALEKLISLDLKTEDVLRSLAYGLGNHRWQFVKFCKDNIRILLKEKKHRDVFIKIRAKLPIREKTQLQRLLEE</sequence>
<dbReference type="GO" id="GO:0008270">
    <property type="term" value="F:zinc ion binding"/>
    <property type="evidence" value="ECO:0007669"/>
    <property type="project" value="InterPro"/>
</dbReference>
<dbReference type="InterPro" id="IPR045357">
    <property type="entry name" value="Aminopeptidase_N-like_N"/>
</dbReference>
<dbReference type="Pfam" id="PF01433">
    <property type="entry name" value="Peptidase_M1"/>
    <property type="match status" value="1"/>
</dbReference>
<reference evidence="15 16" key="1">
    <citation type="submission" date="2016-10" db="EMBL/GenBank/DDBJ databases">
        <authorList>
            <person name="de Groot N.N."/>
        </authorList>
    </citation>
    <scope>NUCLEOTIDE SEQUENCE [LARGE SCALE GENOMIC DNA]</scope>
    <source>
        <strain evidence="15 16">CGMCC 1.7031</strain>
    </source>
</reference>
<dbReference type="Gene3D" id="2.60.40.1730">
    <property type="entry name" value="tricorn interacting facor f3 domain"/>
    <property type="match status" value="1"/>
</dbReference>
<dbReference type="SUPFAM" id="SSF55486">
    <property type="entry name" value="Metalloproteases ('zincins'), catalytic domain"/>
    <property type="match status" value="1"/>
</dbReference>
<dbReference type="OrthoDB" id="100605at2"/>
<dbReference type="InterPro" id="IPR014782">
    <property type="entry name" value="Peptidase_M1_dom"/>
</dbReference>
<dbReference type="EC" id="3.4.11.2" evidence="4"/>
<keyword evidence="16" id="KW-1185">Reference proteome</keyword>
<feature type="signal peptide" evidence="12">
    <location>
        <begin position="1"/>
        <end position="16"/>
    </location>
</feature>
<dbReference type="GO" id="GO:0043171">
    <property type="term" value="P:peptide catabolic process"/>
    <property type="evidence" value="ECO:0007669"/>
    <property type="project" value="TreeGrafter"/>
</dbReference>
<keyword evidence="11" id="KW-0482">Metalloprotease</keyword>
<comment type="similarity">
    <text evidence="3">Belongs to the peptidase M1 family.</text>
</comment>